<dbReference type="AlphaFoldDB" id="A0A841EUG6"/>
<reference evidence="2 3" key="1">
    <citation type="submission" date="2020-08" db="EMBL/GenBank/DDBJ databases">
        <title>Functional genomics of gut bacteria from endangered species of beetles.</title>
        <authorList>
            <person name="Carlos-Shanley C."/>
        </authorList>
    </citation>
    <scope>NUCLEOTIDE SEQUENCE [LARGE SCALE GENOMIC DNA]</scope>
    <source>
        <strain evidence="2 3">S00070</strain>
    </source>
</reference>
<name>A0A841EUG6_9BACT</name>
<keyword evidence="1" id="KW-0812">Transmembrane</keyword>
<dbReference type="RefSeq" id="WP_184134656.1">
    <property type="nucleotide sequence ID" value="NZ_JACHKT010000018.1"/>
</dbReference>
<gene>
    <name evidence="2" type="ORF">HNP25_002601</name>
</gene>
<feature type="transmembrane region" description="Helical" evidence="1">
    <location>
        <begin position="6"/>
        <end position="28"/>
    </location>
</feature>
<keyword evidence="3" id="KW-1185">Reference proteome</keyword>
<keyword evidence="1" id="KW-1133">Transmembrane helix</keyword>
<feature type="transmembrane region" description="Helical" evidence="1">
    <location>
        <begin position="120"/>
        <end position="137"/>
    </location>
</feature>
<proteinExistence type="predicted"/>
<organism evidence="2 3">
    <name type="scientific">Arcicella rosea</name>
    <dbReference type="NCBI Taxonomy" id="502909"/>
    <lineage>
        <taxon>Bacteria</taxon>
        <taxon>Pseudomonadati</taxon>
        <taxon>Bacteroidota</taxon>
        <taxon>Cytophagia</taxon>
        <taxon>Cytophagales</taxon>
        <taxon>Flectobacillaceae</taxon>
        <taxon>Arcicella</taxon>
    </lineage>
</organism>
<comment type="caution">
    <text evidence="2">The sequence shown here is derived from an EMBL/GenBank/DDBJ whole genome shotgun (WGS) entry which is preliminary data.</text>
</comment>
<evidence type="ECO:0000313" key="3">
    <source>
        <dbReference type="Proteomes" id="UP000524404"/>
    </source>
</evidence>
<protein>
    <submittedName>
        <fullName evidence="2">Uncharacterized protein</fullName>
    </submittedName>
</protein>
<dbReference type="EMBL" id="JACHKT010000018">
    <property type="protein sequence ID" value="MBB6003940.1"/>
    <property type="molecule type" value="Genomic_DNA"/>
</dbReference>
<accession>A0A841EUG6</accession>
<keyword evidence="1" id="KW-0472">Membrane</keyword>
<feature type="transmembrane region" description="Helical" evidence="1">
    <location>
        <begin position="48"/>
        <end position="70"/>
    </location>
</feature>
<evidence type="ECO:0000313" key="2">
    <source>
        <dbReference type="EMBL" id="MBB6003940.1"/>
    </source>
</evidence>
<evidence type="ECO:0000256" key="1">
    <source>
        <dbReference type="SAM" id="Phobius"/>
    </source>
</evidence>
<sequence>MKKASLTNSSLVVLFLTSYIPLFGLLILRQIKQNRDFLHFGGFKFESIIIAFLKFGLSYFLILISLFGIVGVKFLLSNFKTKINNGQIVKIKEVENKNSEAIGYISTYIVPFIFQDTNDVFDLTSILIVLIIIFVIYTKSNMVVINPILNITHSLFQIEFTQNSITRKSLLITEQIDIEVGQEIKINQISKGINYG</sequence>
<dbReference type="Proteomes" id="UP000524404">
    <property type="component" value="Unassembled WGS sequence"/>
</dbReference>